<gene>
    <name evidence="2" type="ORF">RZN69_19340</name>
</gene>
<protein>
    <submittedName>
        <fullName evidence="2">HAD family hydrolase</fullName>
        <ecNumber evidence="2">3.1.3.-</ecNumber>
    </submittedName>
</protein>
<accession>A0AAQ3LC49</accession>
<proteinExistence type="predicted"/>
<dbReference type="Pfam" id="PF12710">
    <property type="entry name" value="HAD"/>
    <property type="match status" value="1"/>
</dbReference>
<dbReference type="GO" id="GO:0016787">
    <property type="term" value="F:hydrolase activity"/>
    <property type="evidence" value="ECO:0007669"/>
    <property type="project" value="UniProtKB-KW"/>
</dbReference>
<keyword evidence="3" id="KW-1185">Reference proteome</keyword>
<dbReference type="CDD" id="cd01427">
    <property type="entry name" value="HAD_like"/>
    <property type="match status" value="1"/>
</dbReference>
<feature type="signal peptide" evidence="1">
    <location>
        <begin position="1"/>
        <end position="21"/>
    </location>
</feature>
<keyword evidence="2" id="KW-0378">Hydrolase</keyword>
<dbReference type="AlphaFoldDB" id="A0AAQ3LC49"/>
<evidence type="ECO:0000313" key="3">
    <source>
        <dbReference type="Proteomes" id="UP001304300"/>
    </source>
</evidence>
<dbReference type="Proteomes" id="UP001304300">
    <property type="component" value="Chromosome"/>
</dbReference>
<organism evidence="2 3">
    <name type="scientific">Rubellicoccus peritrichatus</name>
    <dbReference type="NCBI Taxonomy" id="3080537"/>
    <lineage>
        <taxon>Bacteria</taxon>
        <taxon>Pseudomonadati</taxon>
        <taxon>Verrucomicrobiota</taxon>
        <taxon>Opitutia</taxon>
        <taxon>Puniceicoccales</taxon>
        <taxon>Cerasicoccaceae</taxon>
        <taxon>Rubellicoccus</taxon>
    </lineage>
</organism>
<keyword evidence="1" id="KW-0732">Signal</keyword>
<reference evidence="2 3" key="1">
    <citation type="submission" date="2023-10" db="EMBL/GenBank/DDBJ databases">
        <title>Rubellicoccus peritrichatus gen. nov., sp. nov., isolated from an algae of coral reef tank.</title>
        <authorList>
            <person name="Luo J."/>
        </authorList>
    </citation>
    <scope>NUCLEOTIDE SEQUENCE [LARGE SCALE GENOMIC DNA]</scope>
    <source>
        <strain evidence="2 3">CR14</strain>
    </source>
</reference>
<dbReference type="InterPro" id="IPR023214">
    <property type="entry name" value="HAD_sf"/>
</dbReference>
<dbReference type="EC" id="3.1.3.-" evidence="2"/>
<sequence>MKRSNCCIFILCVLLPAFGRAVDPLPSWNETAPKSAIIEFVEAVTTPDSPDFVPEAERIAVFDNDGNLWPENPIPFQLAFAFDELKRRVPNEPDLAADPMVQAALDGDIAKLLEGEHHDGLLRVIALTHSGMTTEEFQKRVEAWIAEAKHPRFGVGYDELTYQPMQEVLTYLRDNGFKTYIVSGGGADFMRVWSERVYGIPPEQVIGSNVRVRFERTEDGPVLIKTFDNLFVDDKEGKPVGIYQFIGRRPIAAFGNSDGDKAMLEWTTAGDGRRFGLIVHHTDADREYAYDAKPKSSGKLVEALTEAPEQGWVVVDMANDWATVFSEEVPQGE</sequence>
<dbReference type="EMBL" id="CP136920">
    <property type="protein sequence ID" value="WOO40783.1"/>
    <property type="molecule type" value="Genomic_DNA"/>
</dbReference>
<evidence type="ECO:0000313" key="2">
    <source>
        <dbReference type="EMBL" id="WOO40783.1"/>
    </source>
</evidence>
<evidence type="ECO:0000256" key="1">
    <source>
        <dbReference type="SAM" id="SignalP"/>
    </source>
</evidence>
<dbReference type="KEGG" id="puo:RZN69_19340"/>
<name>A0AAQ3LC49_9BACT</name>
<dbReference type="RefSeq" id="WP_317832978.1">
    <property type="nucleotide sequence ID" value="NZ_CP136920.1"/>
</dbReference>
<dbReference type="InterPro" id="IPR036412">
    <property type="entry name" value="HAD-like_sf"/>
</dbReference>
<dbReference type="SUPFAM" id="SSF56784">
    <property type="entry name" value="HAD-like"/>
    <property type="match status" value="1"/>
</dbReference>
<dbReference type="Gene3D" id="3.40.50.1000">
    <property type="entry name" value="HAD superfamily/HAD-like"/>
    <property type="match status" value="1"/>
</dbReference>
<feature type="chain" id="PRO_5042849194" evidence="1">
    <location>
        <begin position="22"/>
        <end position="333"/>
    </location>
</feature>